<protein>
    <submittedName>
        <fullName evidence="1">Uncharacterized protein</fullName>
    </submittedName>
</protein>
<sequence>MLQDLHPNLEHVRTKLITGKGRIRVGNLDFDSVSFVKEIGHFNLFSISQICDKQHKVLFTETECLVVSPDFKMPDENQILLKEASLAEIARIQAQEAAEIERKAELQRLDALVAKRLNDEFEIARIEASTELRKSVFGTDIDAGDYAKKMVELVEKRKREIREQKPKEKKNKPMTQAEQRNYMMNYVRSQSHGWTIPQLKKLSFEDHKQKVLDVEDIPIPESAKFMKEVDIEIKQPVLKMSRRKLKARKGIGLHTSTKPESGEVDITSSKIVKRKILRHGGKGYCHLIRANQRGSVFVNFGAMLHNISRDDLVDLYKIVLRKTIAYGFEEDLERAFAENLRIMFDPP</sequence>
<evidence type="ECO:0000313" key="2">
    <source>
        <dbReference type="Proteomes" id="UP001151760"/>
    </source>
</evidence>
<accession>A0ABQ5IV58</accession>
<comment type="caution">
    <text evidence="1">The sequence shown here is derived from an EMBL/GenBank/DDBJ whole genome shotgun (WGS) entry which is preliminary data.</text>
</comment>
<evidence type="ECO:0000313" key="1">
    <source>
        <dbReference type="EMBL" id="GJU04122.1"/>
    </source>
</evidence>
<keyword evidence="2" id="KW-1185">Reference proteome</keyword>
<dbReference type="EMBL" id="BQNB010021219">
    <property type="protein sequence ID" value="GJU04122.1"/>
    <property type="molecule type" value="Genomic_DNA"/>
</dbReference>
<proteinExistence type="predicted"/>
<gene>
    <name evidence="1" type="ORF">Tco_1114460</name>
</gene>
<reference evidence="1" key="1">
    <citation type="journal article" date="2022" name="Int. J. Mol. Sci.">
        <title>Draft Genome of Tanacetum Coccineum: Genomic Comparison of Closely Related Tanacetum-Family Plants.</title>
        <authorList>
            <person name="Yamashiro T."/>
            <person name="Shiraishi A."/>
            <person name="Nakayama K."/>
            <person name="Satake H."/>
        </authorList>
    </citation>
    <scope>NUCLEOTIDE SEQUENCE</scope>
</reference>
<reference evidence="1" key="2">
    <citation type="submission" date="2022-01" db="EMBL/GenBank/DDBJ databases">
        <authorList>
            <person name="Yamashiro T."/>
            <person name="Shiraishi A."/>
            <person name="Satake H."/>
            <person name="Nakayama K."/>
        </authorList>
    </citation>
    <scope>NUCLEOTIDE SEQUENCE</scope>
</reference>
<organism evidence="1 2">
    <name type="scientific">Tanacetum coccineum</name>
    <dbReference type="NCBI Taxonomy" id="301880"/>
    <lineage>
        <taxon>Eukaryota</taxon>
        <taxon>Viridiplantae</taxon>
        <taxon>Streptophyta</taxon>
        <taxon>Embryophyta</taxon>
        <taxon>Tracheophyta</taxon>
        <taxon>Spermatophyta</taxon>
        <taxon>Magnoliopsida</taxon>
        <taxon>eudicotyledons</taxon>
        <taxon>Gunneridae</taxon>
        <taxon>Pentapetalae</taxon>
        <taxon>asterids</taxon>
        <taxon>campanulids</taxon>
        <taxon>Asterales</taxon>
        <taxon>Asteraceae</taxon>
        <taxon>Asteroideae</taxon>
        <taxon>Anthemideae</taxon>
        <taxon>Anthemidinae</taxon>
        <taxon>Tanacetum</taxon>
    </lineage>
</organism>
<dbReference type="Proteomes" id="UP001151760">
    <property type="component" value="Unassembled WGS sequence"/>
</dbReference>
<name>A0ABQ5IV58_9ASTR</name>